<dbReference type="AlphaFoldDB" id="A0AAN4ZD17"/>
<reference evidence="2" key="2">
    <citation type="submission" date="2023-06" db="EMBL/GenBank/DDBJ databases">
        <title>Genome assembly of Pristionchus species.</title>
        <authorList>
            <person name="Yoshida K."/>
            <person name="Sommer R.J."/>
        </authorList>
    </citation>
    <scope>NUCLEOTIDE SEQUENCE</scope>
    <source>
        <strain evidence="2 8">RS5460</strain>
    </source>
</reference>
<dbReference type="InterPro" id="IPR038717">
    <property type="entry name" value="Tc1-like_DDE_dom"/>
</dbReference>
<dbReference type="EMBL" id="BTRK01000002">
    <property type="protein sequence ID" value="GMR39039.1"/>
    <property type="molecule type" value="Genomic_DNA"/>
</dbReference>
<dbReference type="PANTHER" id="PTHR23022">
    <property type="entry name" value="TRANSPOSABLE ELEMENT-RELATED"/>
    <property type="match status" value="1"/>
</dbReference>
<dbReference type="EMBL" id="BTRK01000005">
    <property type="protein sequence ID" value="GMR56017.1"/>
    <property type="molecule type" value="Genomic_DNA"/>
</dbReference>
<evidence type="ECO:0000313" key="4">
    <source>
        <dbReference type="EMBL" id="GMR39039.1"/>
    </source>
</evidence>
<accession>A0AAN4ZD17</accession>
<comment type="caution">
    <text evidence="2">The sequence shown here is derived from an EMBL/GenBank/DDBJ whole genome shotgun (WGS) entry which is preliminary data.</text>
</comment>
<dbReference type="PANTHER" id="PTHR23022:SF134">
    <property type="entry name" value="TRANSPOSABLE ELEMENT TC1 TRANSPOSASE"/>
    <property type="match status" value="1"/>
</dbReference>
<feature type="domain" description="Tc1-like transposase DDE" evidence="1">
    <location>
        <begin position="21"/>
        <end position="169"/>
    </location>
</feature>
<name>A0AAN4ZD17_9BILA</name>
<sequence length="213" mass="25121">MKRFNITSDWIASKEDFKYYIFSDESTLQLEGNVDYITTTDKRDPRRLIGTAKFPRKIHVWGAISLYGPGPLVFLKRNETLKKENYSDILEEFLIPFIDTTMGRRRAIFQQDNARCHVSKYTMDKLTSWNVTVAPWAPASPDLSPIEYIWREMKVWIRREIKPTTTNELEEAIKEFWSTQLTQKMIKKYFVHTQNNIHLVHSALGGAIVDKWR</sequence>
<protein>
    <recommendedName>
        <fullName evidence="1">Tc1-like transposase DDE domain-containing protein</fullName>
    </recommendedName>
</protein>
<gene>
    <name evidence="2" type="ORF">PMAYCL1PPCAC_09128</name>
    <name evidence="3" type="ORF">PMAYCL1PPCAC_09218</name>
    <name evidence="4" type="ORF">PMAYCL1PPCAC_09234</name>
    <name evidence="5" type="ORF">PMAYCL1PPCAC_14517</name>
    <name evidence="6" type="ORF">PMAYCL1PPCAC_26200</name>
    <name evidence="7" type="ORF">PMAYCL1PPCAC_26212</name>
</gene>
<dbReference type="GO" id="GO:0003676">
    <property type="term" value="F:nucleic acid binding"/>
    <property type="evidence" value="ECO:0007669"/>
    <property type="project" value="InterPro"/>
</dbReference>
<dbReference type="InterPro" id="IPR052338">
    <property type="entry name" value="Transposase_5"/>
</dbReference>
<dbReference type="Proteomes" id="UP001328107">
    <property type="component" value="Unassembled WGS sequence"/>
</dbReference>
<evidence type="ECO:0000259" key="1">
    <source>
        <dbReference type="Pfam" id="PF13358"/>
    </source>
</evidence>
<dbReference type="EMBL" id="BTRK01000002">
    <property type="protein sequence ID" value="GMR39023.1"/>
    <property type="molecule type" value="Genomic_DNA"/>
</dbReference>
<evidence type="ECO:0000313" key="3">
    <source>
        <dbReference type="EMBL" id="GMR39023.1"/>
    </source>
</evidence>
<dbReference type="EMBL" id="BTRK01000005">
    <property type="protein sequence ID" value="GMR56005.1"/>
    <property type="molecule type" value="Genomic_DNA"/>
</dbReference>
<keyword evidence="8" id="KW-1185">Reference proteome</keyword>
<dbReference type="EMBL" id="BTRK01000002">
    <property type="protein sequence ID" value="GMR38933.1"/>
    <property type="molecule type" value="Genomic_DNA"/>
</dbReference>
<evidence type="ECO:0000313" key="5">
    <source>
        <dbReference type="EMBL" id="GMR44322.1"/>
    </source>
</evidence>
<reference evidence="8" key="1">
    <citation type="submission" date="2022-10" db="EMBL/GenBank/DDBJ databases">
        <title>Genome assembly of Pristionchus species.</title>
        <authorList>
            <person name="Yoshida K."/>
            <person name="Sommer R.J."/>
        </authorList>
    </citation>
    <scope>NUCLEOTIDE SEQUENCE [LARGE SCALE GENOMIC DNA]</scope>
    <source>
        <strain evidence="3 8">RS5460</strain>
    </source>
</reference>
<dbReference type="Pfam" id="PF13358">
    <property type="entry name" value="DDE_3"/>
    <property type="match status" value="1"/>
</dbReference>
<evidence type="ECO:0000313" key="7">
    <source>
        <dbReference type="EMBL" id="GMR56017.1"/>
    </source>
</evidence>
<dbReference type="EMBL" id="BTRK01000003">
    <property type="protein sequence ID" value="GMR44322.1"/>
    <property type="molecule type" value="Genomic_DNA"/>
</dbReference>
<evidence type="ECO:0000313" key="8">
    <source>
        <dbReference type="Proteomes" id="UP001328107"/>
    </source>
</evidence>
<proteinExistence type="predicted"/>
<dbReference type="Gene3D" id="3.30.420.10">
    <property type="entry name" value="Ribonuclease H-like superfamily/Ribonuclease H"/>
    <property type="match status" value="1"/>
</dbReference>
<evidence type="ECO:0000313" key="6">
    <source>
        <dbReference type="EMBL" id="GMR56005.1"/>
    </source>
</evidence>
<evidence type="ECO:0000313" key="2">
    <source>
        <dbReference type="EMBL" id="GMR38933.1"/>
    </source>
</evidence>
<organism evidence="2 8">
    <name type="scientific">Pristionchus mayeri</name>
    <dbReference type="NCBI Taxonomy" id="1317129"/>
    <lineage>
        <taxon>Eukaryota</taxon>
        <taxon>Metazoa</taxon>
        <taxon>Ecdysozoa</taxon>
        <taxon>Nematoda</taxon>
        <taxon>Chromadorea</taxon>
        <taxon>Rhabditida</taxon>
        <taxon>Rhabditina</taxon>
        <taxon>Diplogasteromorpha</taxon>
        <taxon>Diplogasteroidea</taxon>
        <taxon>Neodiplogasteridae</taxon>
        <taxon>Pristionchus</taxon>
    </lineage>
</organism>
<dbReference type="InterPro" id="IPR036397">
    <property type="entry name" value="RNaseH_sf"/>
</dbReference>